<dbReference type="HAMAP" id="MF_00418">
    <property type="entry name" value="DapA"/>
    <property type="match status" value="1"/>
</dbReference>
<comment type="function">
    <text evidence="1 11">Catalyzes the condensation of (S)-aspartate-beta-semialdehyde [(S)-ASA] and pyruvate to 4-hydroxy-tetrahydrodipicolinate (HTPA).</text>
</comment>
<dbReference type="EMBL" id="JABJNZ010000019">
    <property type="protein sequence ID" value="MBT4870162.1"/>
    <property type="molecule type" value="Genomic_DNA"/>
</dbReference>
<dbReference type="PANTHER" id="PTHR12128:SF66">
    <property type="entry name" value="4-HYDROXY-2-OXOGLUTARATE ALDOLASE, MITOCHONDRIAL"/>
    <property type="match status" value="1"/>
</dbReference>
<evidence type="ECO:0000313" key="14">
    <source>
        <dbReference type="EMBL" id="MBT4870162.1"/>
    </source>
</evidence>
<keyword evidence="6 11" id="KW-0220">Diaminopimelate biosynthesis</keyword>
<dbReference type="PANTHER" id="PTHR12128">
    <property type="entry name" value="DIHYDRODIPICOLINATE SYNTHASE"/>
    <property type="match status" value="1"/>
</dbReference>
<organism evidence="14 15">
    <name type="scientific">Candidatus Iainarchaeum sp</name>
    <dbReference type="NCBI Taxonomy" id="3101447"/>
    <lineage>
        <taxon>Archaea</taxon>
        <taxon>Candidatus Iainarchaeota</taxon>
        <taxon>Candidatus Iainarchaeia</taxon>
        <taxon>Candidatus Iainarchaeales</taxon>
        <taxon>Candidatus Iainarchaeaceae</taxon>
        <taxon>Candidatus Iainarchaeum</taxon>
    </lineage>
</organism>
<dbReference type="SMART" id="SM01130">
    <property type="entry name" value="DHDPS"/>
    <property type="match status" value="1"/>
</dbReference>
<evidence type="ECO:0000256" key="8">
    <source>
        <dbReference type="ARBA" id="ARBA00023239"/>
    </source>
</evidence>
<comment type="catalytic activity">
    <reaction evidence="10 11">
        <text>L-aspartate 4-semialdehyde + pyruvate = (2S,4S)-4-hydroxy-2,3,4,5-tetrahydrodipicolinate + H2O + H(+)</text>
        <dbReference type="Rhea" id="RHEA:34171"/>
        <dbReference type="ChEBI" id="CHEBI:15361"/>
        <dbReference type="ChEBI" id="CHEBI:15377"/>
        <dbReference type="ChEBI" id="CHEBI:15378"/>
        <dbReference type="ChEBI" id="CHEBI:67139"/>
        <dbReference type="ChEBI" id="CHEBI:537519"/>
        <dbReference type="EC" id="4.3.3.7"/>
    </reaction>
</comment>
<dbReference type="EC" id="4.3.3.7" evidence="3 11"/>
<feature type="binding site" evidence="11 13">
    <location>
        <position position="204"/>
    </location>
    <ligand>
        <name>pyruvate</name>
        <dbReference type="ChEBI" id="CHEBI:15361"/>
    </ligand>
</feature>
<comment type="similarity">
    <text evidence="11">Belongs to the DapA family.</text>
</comment>
<dbReference type="InterPro" id="IPR005263">
    <property type="entry name" value="DapA"/>
</dbReference>
<keyword evidence="7 11" id="KW-0457">Lysine biosynthesis</keyword>
<proteinExistence type="inferred from homology"/>
<evidence type="ECO:0000313" key="15">
    <source>
        <dbReference type="Proteomes" id="UP000722459"/>
    </source>
</evidence>
<dbReference type="PRINTS" id="PR00146">
    <property type="entry name" value="DHPICSNTHASE"/>
</dbReference>
<dbReference type="PROSITE" id="PS00665">
    <property type="entry name" value="DHDPS_1"/>
    <property type="match status" value="1"/>
</dbReference>
<feature type="active site" description="Schiff-base intermediate with substrate" evidence="11 12">
    <location>
        <position position="162"/>
    </location>
</feature>
<evidence type="ECO:0000256" key="6">
    <source>
        <dbReference type="ARBA" id="ARBA00022915"/>
    </source>
</evidence>
<evidence type="ECO:0000256" key="12">
    <source>
        <dbReference type="PIRSR" id="PIRSR001365-1"/>
    </source>
</evidence>
<feature type="site" description="Part of a proton relay during catalysis" evidence="11">
    <location>
        <position position="44"/>
    </location>
</feature>
<dbReference type="GO" id="GO:0005829">
    <property type="term" value="C:cytosol"/>
    <property type="evidence" value="ECO:0007669"/>
    <property type="project" value="TreeGrafter"/>
</dbReference>
<evidence type="ECO:0000256" key="10">
    <source>
        <dbReference type="ARBA" id="ARBA00047836"/>
    </source>
</evidence>
<dbReference type="AlphaFoldDB" id="A0A8T5GE24"/>
<dbReference type="InterPro" id="IPR013785">
    <property type="entry name" value="Aldolase_TIM"/>
</dbReference>
<name>A0A8T5GE24_9ARCH</name>
<dbReference type="CDD" id="cd00950">
    <property type="entry name" value="DHDPS"/>
    <property type="match status" value="1"/>
</dbReference>
<dbReference type="GO" id="GO:0019877">
    <property type="term" value="P:diaminopimelate biosynthetic process"/>
    <property type="evidence" value="ECO:0007669"/>
    <property type="project" value="UniProtKB-UniRule"/>
</dbReference>
<comment type="subunit">
    <text evidence="11">Homotetramer; dimer of dimers.</text>
</comment>
<sequence>MLSGVFTAIVTPFGEDESVDYEVLGKLIDFNIENGINGIVPCGTTGESPTLTEEEHTKVVKFTVDHVNGRVPVIAGTGSNSTATAIVLTKEAERDGVTAALVVNPYYNKPTQEGLYRHFKAVADSVSIPIVVYNIKGRTGVNVETDTLMRLANDCENIVAVKEASGDMEQMKDVIAKRPEGFSVLSGDDGVAFELIKNGGNGVISVASNVIPKEMSEMVSLALSGNMDEAEKKNAELAELFEKEFIETNPIPIKAMLAMKGMIKEVYRLPICEMGTKNRKIVEELVQKMNLI</sequence>
<dbReference type="Gene3D" id="3.20.20.70">
    <property type="entry name" value="Aldolase class I"/>
    <property type="match status" value="1"/>
</dbReference>
<evidence type="ECO:0000256" key="13">
    <source>
        <dbReference type="PIRSR" id="PIRSR001365-2"/>
    </source>
</evidence>
<evidence type="ECO:0000256" key="5">
    <source>
        <dbReference type="ARBA" id="ARBA00022605"/>
    </source>
</evidence>
<dbReference type="Proteomes" id="UP000722459">
    <property type="component" value="Unassembled WGS sequence"/>
</dbReference>
<dbReference type="GO" id="GO:0008840">
    <property type="term" value="F:4-hydroxy-tetrahydrodipicolinate synthase activity"/>
    <property type="evidence" value="ECO:0007669"/>
    <property type="project" value="UniProtKB-UniRule"/>
</dbReference>
<feature type="site" description="Part of a proton relay during catalysis" evidence="11">
    <location>
        <position position="107"/>
    </location>
</feature>
<evidence type="ECO:0000256" key="1">
    <source>
        <dbReference type="ARBA" id="ARBA00003294"/>
    </source>
</evidence>
<evidence type="ECO:0000256" key="4">
    <source>
        <dbReference type="ARBA" id="ARBA00022490"/>
    </source>
</evidence>
<evidence type="ECO:0000256" key="11">
    <source>
        <dbReference type="HAMAP-Rule" id="MF_00418"/>
    </source>
</evidence>
<dbReference type="PIRSF" id="PIRSF001365">
    <property type="entry name" value="DHDPS"/>
    <property type="match status" value="1"/>
</dbReference>
<protein>
    <recommendedName>
        <fullName evidence="3 11">4-hydroxy-tetrahydrodipicolinate synthase</fullName>
        <shortName evidence="11">HTPA synthase</shortName>
        <ecNumber evidence="3 11">4.3.3.7</ecNumber>
    </recommendedName>
</protein>
<gene>
    <name evidence="11" type="primary">dapA</name>
    <name evidence="14" type="ORF">HON47_01145</name>
</gene>
<dbReference type="InterPro" id="IPR020624">
    <property type="entry name" value="Schiff_base-form_aldolases_CS"/>
</dbReference>
<keyword evidence="4 11" id="KW-0963">Cytoplasm</keyword>
<dbReference type="GO" id="GO:0009089">
    <property type="term" value="P:lysine biosynthetic process via diaminopimelate"/>
    <property type="evidence" value="ECO:0007669"/>
    <property type="project" value="UniProtKB-UniRule"/>
</dbReference>
<comment type="pathway">
    <text evidence="2 11">Amino-acid biosynthesis; L-lysine biosynthesis via DAP pathway; (S)-tetrahydrodipicolinate from L-aspartate: step 3/4.</text>
</comment>
<comment type="caution">
    <text evidence="14">The sequence shown here is derived from an EMBL/GenBank/DDBJ whole genome shotgun (WGS) entry which is preliminary data.</text>
</comment>
<dbReference type="GO" id="GO:0008675">
    <property type="term" value="F:2-dehydro-3-deoxy-phosphogluconate aldolase activity"/>
    <property type="evidence" value="ECO:0007669"/>
    <property type="project" value="UniProtKB-ARBA"/>
</dbReference>
<comment type="caution">
    <text evidence="11">Was originally thought to be a dihydrodipicolinate synthase (DHDPS), catalyzing the condensation of (S)-aspartate-beta-semialdehyde [(S)-ASA] and pyruvate to dihydrodipicolinate (DHDP). However, it was shown in E.coli that the product of the enzymatic reaction is not dihydrodipicolinate but in fact (4S)-4-hydroxy-2,3,4,5-tetrahydro-(2S)-dipicolinic acid (HTPA), and that the consecutive dehydration reaction leading to DHDP is not spontaneous but catalyzed by DapB.</text>
</comment>
<dbReference type="NCBIfam" id="TIGR00674">
    <property type="entry name" value="dapA"/>
    <property type="match status" value="1"/>
</dbReference>
<dbReference type="SUPFAM" id="SSF51569">
    <property type="entry name" value="Aldolase"/>
    <property type="match status" value="1"/>
</dbReference>
<feature type="binding site" evidence="11 13">
    <location>
        <position position="45"/>
    </location>
    <ligand>
        <name>pyruvate</name>
        <dbReference type="ChEBI" id="CHEBI:15361"/>
    </ligand>
</feature>
<reference evidence="14" key="1">
    <citation type="journal article" date="2021" name="ISME J.">
        <title>Mercury methylation by metabolically versatile and cosmopolitan marine bacteria.</title>
        <authorList>
            <person name="Lin H."/>
            <person name="Ascher D.B."/>
            <person name="Myung Y."/>
            <person name="Lamborg C.H."/>
            <person name="Hallam S.J."/>
            <person name="Gionfriddo C.M."/>
            <person name="Holt K.E."/>
            <person name="Moreau J.W."/>
        </authorList>
    </citation>
    <scope>NUCLEOTIDE SEQUENCE</scope>
    <source>
        <strain evidence="14">SI075_bin30</strain>
    </source>
</reference>
<keyword evidence="8 11" id="KW-0456">Lyase</keyword>
<evidence type="ECO:0000256" key="2">
    <source>
        <dbReference type="ARBA" id="ARBA00005120"/>
    </source>
</evidence>
<dbReference type="InterPro" id="IPR002220">
    <property type="entry name" value="DapA-like"/>
</dbReference>
<evidence type="ECO:0000256" key="7">
    <source>
        <dbReference type="ARBA" id="ARBA00023154"/>
    </source>
</evidence>
<evidence type="ECO:0000256" key="3">
    <source>
        <dbReference type="ARBA" id="ARBA00012086"/>
    </source>
</evidence>
<keyword evidence="9 11" id="KW-0704">Schiff base</keyword>
<evidence type="ECO:0000256" key="9">
    <source>
        <dbReference type="ARBA" id="ARBA00023270"/>
    </source>
</evidence>
<accession>A0A8T5GE24</accession>
<feature type="active site" description="Proton donor/acceptor" evidence="11 12">
    <location>
        <position position="133"/>
    </location>
</feature>
<dbReference type="Pfam" id="PF00701">
    <property type="entry name" value="DHDPS"/>
    <property type="match status" value="1"/>
</dbReference>
<keyword evidence="5 11" id="KW-0028">Amino-acid biosynthesis</keyword>
<comment type="subcellular location">
    <subcellularLocation>
        <location evidence="11">Cytoplasm</location>
    </subcellularLocation>
</comment>